<feature type="compositionally biased region" description="Polar residues" evidence="1">
    <location>
        <begin position="288"/>
        <end position="318"/>
    </location>
</feature>
<accession>A0A8H8R568</accession>
<dbReference type="GeneID" id="41982420"/>
<dbReference type="OrthoDB" id="5402622at2759"/>
<protein>
    <submittedName>
        <fullName evidence="2">Uncharacterized protein</fullName>
    </submittedName>
</protein>
<dbReference type="InterPro" id="IPR038769">
    <property type="entry name" value="MTC4"/>
</dbReference>
<feature type="compositionally biased region" description="Low complexity" evidence="1">
    <location>
        <begin position="1320"/>
        <end position="1330"/>
    </location>
</feature>
<comment type="caution">
    <text evidence="2">The sequence shown here is derived from an EMBL/GenBank/DDBJ whole genome shotgun (WGS) entry which is preliminary data.</text>
</comment>
<feature type="compositionally biased region" description="Basic and acidic residues" evidence="1">
    <location>
        <begin position="535"/>
        <end position="551"/>
    </location>
</feature>
<dbReference type="PANTHER" id="PTHR38426:SF1">
    <property type="entry name" value="MAINTENANCE OF TELOMERE CAPPING PROTEIN 4"/>
    <property type="match status" value="1"/>
</dbReference>
<proteinExistence type="predicted"/>
<feature type="compositionally biased region" description="Polar residues" evidence="1">
    <location>
        <begin position="394"/>
        <end position="404"/>
    </location>
</feature>
<feature type="compositionally biased region" description="Polar residues" evidence="1">
    <location>
        <begin position="935"/>
        <end position="949"/>
    </location>
</feature>
<feature type="region of interest" description="Disordered" evidence="1">
    <location>
        <begin position="284"/>
        <end position="327"/>
    </location>
</feature>
<sequence>MTMTDRRTIPSSRKRYSLDSTETGESSSVASQRNGPAANATDHGGGQASKYGDLDVPKDSHRSHRTKHSGGFLLGDTAKRDSSKRASTIELRRDRDHKGKAAQKQKGNGRSNVGSSPPAANVKTARDKQDFGGDATADKNSEQPARDTKDIAQAPALDVDSAKIVNLALNLSESRRNAARRNTSSPLPAFSEGFAGGSLRQHLQQQRRVSRNMSPKPDRGERTMTASPRVAIQSPLQASFDSTQEGGYQYNFSESTLARAEKAKIAIELMAQYRQLLQYVPPLKPQAGGTSDAGTAPGSPTSSGPVSRTVSESTNLPSPRSLGREYNPLQYIRNRKVRSRNAKAIDGEAQGFGDLAKVSSWVDQVRRESSSEESQAADCLFMPSFSKAADTGATPHTSPQSNAGKGQATAPKVKRPRIDWVTNPADMIADVFWLEQDDNKKIIEDRHGLRVFPKSAELRRPWSRRSEEPELQPSPGHTVRKEPSTMDLRIDTQLPKFRSIKEDFDKYSDGTTSKAKQKLRDVRDATRIHHGHNGSVHDRRQFIHSLSRSDSESSDSDGPRRLRRKRSGTEESGDRRTDILAKQMEEMLAKEAGETEWNRPERIDSRETDESRASQKSSVHKNSAGKQKSWSPSHSRSGSVVNNLGKSNRDSLRNGTSSGRASLEVPGHRSRPSMDDLDSTAPNSPESRATKLANSFIPSIGMDLSSSWGRNLSPARTPLSKVRSKIRPAFRDHSRNRSHSRVRIEQTPDSELLTPAKEHTSDSPSSADKRRQSTSPVKKTTSRRTDESHKATKKGSLRKVKTEESGIRGLFKNTRNPVTRVSDMFWKTKESSAGYGESSGFSTDDSDVEDIKPAKTKAEKPSQSDLAAIEDSDSLLVDQEKPSYLNDMPTFTSPFEHRGRPIRNRSDNAEHKAREERRKASRAQLLSPPPRIDVQNASPSSSPDTGHNNRFTRDSSVSEVGSRRESLAPGIEGADARLNAILGLPGKRRNALPITGLSNLETRHDRSRERQWSISDQSVSLHRGPMTKHEIARIRALLLSPGIKAKEINRRAHELKDLRETDEAAYTGIAALATDDIALVPKSQQHMLAARILSNDIQLSSGLLQSSADTFITTPISSSISNIDSLQFKLSETLTPMTRRAGDEADEVSKDLVTSQTLQITRVTDKIDKMMRRRRRRFRWARRGGWVIVEWALVGVMCSRSQQSQMNLESRGLAPLSHRRFRMSSPTGSDSLNMHSRGVCFRSSSQTLLPLSLSHTIVYNIPYTDNMHEQLEYHFVSPGSPPSPDACSLEYPTACGTPISEDLAVRPSSPPPDPSNLQWGSDSDTSSDGTPGRARLSGLPPLGTKYSRVSFGEHRLITQSRLHLRISVEHEKGIGQELRTVTHISVTFASGATFVLNLSKVNHKRIFNSETGGFNSTTLRRILEDRRTKVCFADKCTVEALHHLGIKVSGAIQFEEAKEYMLISLRARNWIPRGAMFSTQDRLRDQKSLFVNDVVPTHYFYLLKKFNRLVLPDVLDGTHPDFYTWLDDRNGGGGCLTRDQ</sequence>
<feature type="region of interest" description="Disordered" evidence="1">
    <location>
        <begin position="175"/>
        <end position="225"/>
    </location>
</feature>
<feature type="compositionally biased region" description="Basic and acidic residues" evidence="1">
    <location>
        <begin position="895"/>
        <end position="918"/>
    </location>
</feature>
<feature type="region of interest" description="Disordered" evidence="1">
    <location>
        <begin position="388"/>
        <end position="414"/>
    </location>
</feature>
<feature type="compositionally biased region" description="Basic and acidic residues" evidence="1">
    <location>
        <begin position="849"/>
        <end position="862"/>
    </location>
</feature>
<dbReference type="RefSeq" id="XP_031007526.1">
    <property type="nucleotide sequence ID" value="XM_031147199.1"/>
</dbReference>
<gene>
    <name evidence="2" type="ORF">LHYA1_G002222</name>
</gene>
<evidence type="ECO:0000313" key="3">
    <source>
        <dbReference type="Proteomes" id="UP000431533"/>
    </source>
</evidence>
<feature type="compositionally biased region" description="Polar residues" evidence="1">
    <location>
        <begin position="680"/>
        <end position="697"/>
    </location>
</feature>
<dbReference type="PANTHER" id="PTHR38426">
    <property type="entry name" value="MAINTENANCE OF TELOMERE CAPPING PROTEIN 4"/>
    <property type="match status" value="1"/>
</dbReference>
<feature type="region of interest" description="Disordered" evidence="1">
    <location>
        <begin position="1"/>
        <end position="149"/>
    </location>
</feature>
<evidence type="ECO:0000256" key="1">
    <source>
        <dbReference type="SAM" id="MobiDB-lite"/>
    </source>
</evidence>
<feature type="region of interest" description="Disordered" evidence="1">
    <location>
        <begin position="1299"/>
        <end position="1341"/>
    </location>
</feature>
<keyword evidence="3" id="KW-1185">Reference proteome</keyword>
<feature type="compositionally biased region" description="Basic and acidic residues" evidence="1">
    <location>
        <begin position="756"/>
        <end position="771"/>
    </location>
</feature>
<feature type="compositionally biased region" description="Polar residues" evidence="1">
    <location>
        <begin position="201"/>
        <end position="213"/>
    </location>
</feature>
<name>A0A8H8R568_9HELO</name>
<feature type="compositionally biased region" description="Basic and acidic residues" evidence="1">
    <location>
        <begin position="459"/>
        <end position="468"/>
    </location>
</feature>
<feature type="compositionally biased region" description="Basic and acidic residues" evidence="1">
    <location>
        <begin position="90"/>
        <end position="99"/>
    </location>
</feature>
<organism evidence="2 3">
    <name type="scientific">Lachnellula hyalina</name>
    <dbReference type="NCBI Taxonomy" id="1316788"/>
    <lineage>
        <taxon>Eukaryota</taxon>
        <taxon>Fungi</taxon>
        <taxon>Dikarya</taxon>
        <taxon>Ascomycota</taxon>
        <taxon>Pezizomycotina</taxon>
        <taxon>Leotiomycetes</taxon>
        <taxon>Helotiales</taxon>
        <taxon>Lachnaceae</taxon>
        <taxon>Lachnellula</taxon>
    </lineage>
</organism>
<feature type="region of interest" description="Disordered" evidence="1">
    <location>
        <begin position="506"/>
        <end position="811"/>
    </location>
</feature>
<feature type="compositionally biased region" description="Polar residues" evidence="1">
    <location>
        <begin position="614"/>
        <end position="646"/>
    </location>
</feature>
<feature type="compositionally biased region" description="Polar residues" evidence="1">
    <location>
        <begin position="18"/>
        <end position="34"/>
    </location>
</feature>
<feature type="region of interest" description="Disordered" evidence="1">
    <location>
        <begin position="831"/>
        <end position="968"/>
    </location>
</feature>
<feature type="compositionally biased region" description="Basic and acidic residues" evidence="1">
    <location>
        <begin position="479"/>
        <end position="490"/>
    </location>
</feature>
<feature type="compositionally biased region" description="Basic and acidic residues" evidence="1">
    <location>
        <begin position="518"/>
        <end position="527"/>
    </location>
</feature>
<dbReference type="EMBL" id="QGMH01000026">
    <property type="protein sequence ID" value="TVY28738.1"/>
    <property type="molecule type" value="Genomic_DNA"/>
</dbReference>
<evidence type="ECO:0000313" key="2">
    <source>
        <dbReference type="EMBL" id="TVY28738.1"/>
    </source>
</evidence>
<feature type="region of interest" description="Disordered" evidence="1">
    <location>
        <begin position="459"/>
        <end position="494"/>
    </location>
</feature>
<reference evidence="2 3" key="1">
    <citation type="submission" date="2018-05" db="EMBL/GenBank/DDBJ databases">
        <title>Genome sequencing and assembly of the regulated plant pathogen Lachnellula willkommii and related sister species for the development of diagnostic species identification markers.</title>
        <authorList>
            <person name="Giroux E."/>
            <person name="Bilodeau G."/>
        </authorList>
    </citation>
    <scope>NUCLEOTIDE SEQUENCE [LARGE SCALE GENOMIC DNA]</scope>
    <source>
        <strain evidence="2 3">CBS 185.66</strain>
    </source>
</reference>
<dbReference type="Proteomes" id="UP000431533">
    <property type="component" value="Unassembled WGS sequence"/>
</dbReference>
<feature type="compositionally biased region" description="Basic and acidic residues" evidence="1">
    <location>
        <begin position="567"/>
        <end position="613"/>
    </location>
</feature>
<feature type="compositionally biased region" description="Basic and acidic residues" evidence="1">
    <location>
        <begin position="124"/>
        <end position="149"/>
    </location>
</feature>